<evidence type="ECO:0000256" key="3">
    <source>
        <dbReference type="ARBA" id="ARBA00022827"/>
    </source>
</evidence>
<dbReference type="Proteomes" id="UP000032566">
    <property type="component" value="Unassembled WGS sequence"/>
</dbReference>
<proteinExistence type="predicted"/>
<dbReference type="InterPro" id="IPR022460">
    <property type="entry name" value="Flavoprotein_PP4765"/>
</dbReference>
<sequence length="473" mass="49868">MSQAPSSAPATSAVPAISCDVAIIGGGPAGLMAAEVLAQSGVAAHLFDAMPSVGRKFLLAGKGGLNLTHSEPHEPFARRYAARQPQIEPLIRAFGSPEVRAWAQGLGVETFVGTSGRVFPTDMKAAPLLRAWLHRLRGQGVQLHMRHRWLGWANDHDAAQAAQPVQQALDFTPSSAHVLRFATPAGECQVTCRAVVLALGGGSWARLGSDGAWVPLLAERGVAVAPLRPSNCGFDVAGMHAPAGETRRAFLQELLGRTPTVPVGWTPHFAERFAGQPFKSVALSFTSSTGQHFQRRGEFVATATGVEGSLVYAVSHLLRDEIEAHGHATFHLDLLPDHGPERVLVEVRHPRGSRSLSSHLKSRLGLDGIKAGVLYEHLGKDGMNDPVALAHAIKALPITVVATRPIDEAISTAGGVTFEALDAHLMAQALPGLFCAGEMLDWEAPTGGYLLTACLASGVRAGQGVLAFLGRSA</sequence>
<evidence type="ECO:0000313" key="7">
    <source>
        <dbReference type="Proteomes" id="UP000032566"/>
    </source>
</evidence>
<dbReference type="OrthoDB" id="5288829at2"/>
<dbReference type="PANTHER" id="PTHR42887:SF1">
    <property type="entry name" value="BLR3961 PROTEIN"/>
    <property type="match status" value="1"/>
</dbReference>
<evidence type="ECO:0000256" key="2">
    <source>
        <dbReference type="ARBA" id="ARBA00022630"/>
    </source>
</evidence>
<dbReference type="PATRIC" id="fig|80878.5.peg.577"/>
<feature type="domain" description="RsdA/BaiN/AoA(So)-like insert" evidence="5">
    <location>
        <begin position="265"/>
        <end position="411"/>
    </location>
</feature>
<name>A0A0D7KAL4_9BURK</name>
<dbReference type="InterPro" id="IPR023166">
    <property type="entry name" value="BaiN-like_dom_sf"/>
</dbReference>
<evidence type="ECO:0000313" key="6">
    <source>
        <dbReference type="EMBL" id="KJA11330.1"/>
    </source>
</evidence>
<dbReference type="Pfam" id="PF03486">
    <property type="entry name" value="HI0933_like"/>
    <property type="match status" value="1"/>
</dbReference>
<evidence type="ECO:0000259" key="4">
    <source>
        <dbReference type="Pfam" id="PF03486"/>
    </source>
</evidence>
<keyword evidence="2" id="KW-0285">Flavoprotein</keyword>
<keyword evidence="7" id="KW-1185">Reference proteome</keyword>
<comment type="caution">
    <text evidence="6">The sequence shown here is derived from an EMBL/GenBank/DDBJ whole genome shotgun (WGS) entry which is preliminary data.</text>
</comment>
<evidence type="ECO:0000259" key="5">
    <source>
        <dbReference type="Pfam" id="PF22780"/>
    </source>
</evidence>
<protein>
    <submittedName>
        <fullName evidence="6">NAD(FAD)-utilizing dehydrogenase</fullName>
    </submittedName>
</protein>
<dbReference type="Gene3D" id="3.50.50.60">
    <property type="entry name" value="FAD/NAD(P)-binding domain"/>
    <property type="match status" value="1"/>
</dbReference>
<keyword evidence="3" id="KW-0274">FAD</keyword>
<dbReference type="SUPFAM" id="SSF160996">
    <property type="entry name" value="HI0933 insert domain-like"/>
    <property type="match status" value="1"/>
</dbReference>
<dbReference type="STRING" id="80878.RP29_06315"/>
<feature type="domain" description="RsdA/BaiN/AoA(So)-like Rossmann fold-like" evidence="4">
    <location>
        <begin position="20"/>
        <end position="463"/>
    </location>
</feature>
<evidence type="ECO:0000256" key="1">
    <source>
        <dbReference type="ARBA" id="ARBA00001974"/>
    </source>
</evidence>
<dbReference type="AlphaFoldDB" id="A0A0D7KAL4"/>
<dbReference type="EMBL" id="JXYQ01000017">
    <property type="protein sequence ID" value="KJA11330.1"/>
    <property type="molecule type" value="Genomic_DNA"/>
</dbReference>
<dbReference type="Gene3D" id="2.40.30.10">
    <property type="entry name" value="Translation factors"/>
    <property type="match status" value="1"/>
</dbReference>
<accession>A0A0D7KAL4</accession>
<dbReference type="InterPro" id="IPR057661">
    <property type="entry name" value="RsdA/BaiN/AoA(So)_Rossmann"/>
</dbReference>
<reference evidence="6 7" key="1">
    <citation type="submission" date="2014-12" db="EMBL/GenBank/DDBJ databases">
        <title>Isolation of bacteria from lake water.</title>
        <authorList>
            <person name="Sheng K.-Y."/>
            <person name="Chin P.-S."/>
            <person name="Chan K.-G."/>
            <person name="Tan G.S."/>
        </authorList>
    </citation>
    <scope>NUCLEOTIDE SEQUENCE [LARGE SCALE GENOMIC DNA]</scope>
    <source>
        <strain evidence="6 7">KY4</strain>
    </source>
</reference>
<dbReference type="InterPro" id="IPR036188">
    <property type="entry name" value="FAD/NAD-bd_sf"/>
</dbReference>
<organism evidence="6 7">
    <name type="scientific">Acidovorax temperans</name>
    <dbReference type="NCBI Taxonomy" id="80878"/>
    <lineage>
        <taxon>Bacteria</taxon>
        <taxon>Pseudomonadati</taxon>
        <taxon>Pseudomonadota</taxon>
        <taxon>Betaproteobacteria</taxon>
        <taxon>Burkholderiales</taxon>
        <taxon>Comamonadaceae</taxon>
        <taxon>Acidovorax</taxon>
    </lineage>
</organism>
<gene>
    <name evidence="6" type="ORF">RP29_06315</name>
</gene>
<dbReference type="InterPro" id="IPR055178">
    <property type="entry name" value="RsdA/BaiN/AoA(So)-like_dom"/>
</dbReference>
<dbReference type="Gene3D" id="1.10.8.260">
    <property type="entry name" value="HI0933 insert domain-like"/>
    <property type="match status" value="1"/>
</dbReference>
<dbReference type="NCBIfam" id="TIGR03862">
    <property type="entry name" value="flavo_PP4765"/>
    <property type="match status" value="1"/>
</dbReference>
<dbReference type="SUPFAM" id="SSF51905">
    <property type="entry name" value="FAD/NAD(P)-binding domain"/>
    <property type="match status" value="1"/>
</dbReference>
<comment type="cofactor">
    <cofactor evidence="1">
        <name>FAD</name>
        <dbReference type="ChEBI" id="CHEBI:57692"/>
    </cofactor>
</comment>
<dbReference type="Pfam" id="PF22780">
    <property type="entry name" value="HI0933_like_1st"/>
    <property type="match status" value="1"/>
</dbReference>
<dbReference type="PANTHER" id="PTHR42887">
    <property type="entry name" value="OS12G0638800 PROTEIN"/>
    <property type="match status" value="1"/>
</dbReference>
<dbReference type="InterPro" id="IPR004792">
    <property type="entry name" value="BaiN-like"/>
</dbReference>